<feature type="domain" description="Tlde1" evidence="1">
    <location>
        <begin position="21"/>
        <end position="102"/>
    </location>
</feature>
<protein>
    <recommendedName>
        <fullName evidence="1">Tlde1 domain-containing protein</fullName>
    </recommendedName>
</protein>
<evidence type="ECO:0000313" key="3">
    <source>
        <dbReference type="Proteomes" id="UP000199187"/>
    </source>
</evidence>
<accession>A0A1I7C004</accession>
<dbReference type="RefSeq" id="WP_090121877.1">
    <property type="nucleotide sequence ID" value="NZ_CP045300.1"/>
</dbReference>
<dbReference type="Proteomes" id="UP000199187">
    <property type="component" value="Unassembled WGS sequence"/>
</dbReference>
<dbReference type="AlphaFoldDB" id="A0A1I7C004"/>
<proteinExistence type="predicted"/>
<evidence type="ECO:0000259" key="1">
    <source>
        <dbReference type="Pfam" id="PF10908"/>
    </source>
</evidence>
<dbReference type="Pfam" id="PF10908">
    <property type="entry name" value="Tlde1_dom"/>
    <property type="match status" value="1"/>
</dbReference>
<reference evidence="3" key="1">
    <citation type="submission" date="2016-10" db="EMBL/GenBank/DDBJ databases">
        <authorList>
            <person name="Varghese N."/>
            <person name="Submissions S."/>
        </authorList>
    </citation>
    <scope>NUCLEOTIDE SEQUENCE [LARGE SCALE GENOMIC DNA]</scope>
    <source>
        <strain evidence="3">Ah-143</strain>
    </source>
</reference>
<keyword evidence="3" id="KW-1185">Reference proteome</keyword>
<evidence type="ECO:0000313" key="2">
    <source>
        <dbReference type="EMBL" id="SFT92744.1"/>
    </source>
</evidence>
<organism evidence="2 3">
    <name type="scientific">Kosakonia arachidis</name>
    <dbReference type="NCBI Taxonomy" id="551989"/>
    <lineage>
        <taxon>Bacteria</taxon>
        <taxon>Pseudomonadati</taxon>
        <taxon>Pseudomonadota</taxon>
        <taxon>Gammaproteobacteria</taxon>
        <taxon>Enterobacterales</taxon>
        <taxon>Enterobacteriaceae</taxon>
        <taxon>Kosakonia</taxon>
    </lineage>
</organism>
<sequence length="139" mass="15081">MAWTYYQSTGELWHKGKLVGTGYSGNLTNKNNPDRQHVKGMGLLPRGTYHIGGHSNSKGPMTIILKMTSGESFGRSAFRIHGERKPPKPAGFASEGCIIMGPHVRSKVILSSDRTLGLYGEVLGSSAGLRSVCILYGFR</sequence>
<dbReference type="OrthoDB" id="7569468at2"/>
<gene>
    <name evidence="2" type="ORF">SAMN05192562_10379</name>
</gene>
<dbReference type="InterPro" id="IPR021225">
    <property type="entry name" value="Tlde1_dom"/>
</dbReference>
<name>A0A1I7C004_9ENTR</name>
<dbReference type="EMBL" id="FPAU01000003">
    <property type="protein sequence ID" value="SFT92744.1"/>
    <property type="molecule type" value="Genomic_DNA"/>
</dbReference>